<keyword evidence="2" id="KW-1185">Reference proteome</keyword>
<gene>
    <name evidence="1" type="ORF">HMPREF1316_1358</name>
</gene>
<dbReference type="PATRIC" id="fig|1125712.3.peg.2123"/>
<dbReference type="InterPro" id="IPR015421">
    <property type="entry name" value="PyrdxlP-dep_Trfase_major"/>
</dbReference>
<dbReference type="EMBL" id="AWEZ01000064">
    <property type="protein sequence ID" value="ERL06557.1"/>
    <property type="molecule type" value="Genomic_DNA"/>
</dbReference>
<accession>U2UTV3</accession>
<dbReference type="SUPFAM" id="SSF53383">
    <property type="entry name" value="PLP-dependent transferases"/>
    <property type="match status" value="1"/>
</dbReference>
<sequence>MWWLAELDGLSETCHRYDMRLFVDGARLAYALAADGNDVTLADLSRLPDGRTIVRVATIWAMTPEDVDALVAAL</sequence>
<dbReference type="Gene3D" id="3.40.640.10">
    <property type="entry name" value="Type I PLP-dependent aspartate aminotransferase-like (Major domain)"/>
    <property type="match status" value="1"/>
</dbReference>
<dbReference type="STRING" id="1125712.HMPREF1316_1358"/>
<dbReference type="GO" id="GO:0016829">
    <property type="term" value="F:lyase activity"/>
    <property type="evidence" value="ECO:0007669"/>
    <property type="project" value="UniProtKB-KW"/>
</dbReference>
<name>U2UTV3_9ACTN</name>
<dbReference type="eggNOG" id="COG2008">
    <property type="taxonomic scope" value="Bacteria"/>
</dbReference>
<evidence type="ECO:0000313" key="2">
    <source>
        <dbReference type="Proteomes" id="UP000016638"/>
    </source>
</evidence>
<keyword evidence="1" id="KW-0456">Lyase</keyword>
<evidence type="ECO:0000313" key="1">
    <source>
        <dbReference type="EMBL" id="ERL06557.1"/>
    </source>
</evidence>
<dbReference type="AlphaFoldDB" id="U2UTV3"/>
<dbReference type="Proteomes" id="UP000016638">
    <property type="component" value="Unassembled WGS sequence"/>
</dbReference>
<dbReference type="OrthoDB" id="9774495at2"/>
<protein>
    <submittedName>
        <fullName evidence="1">Beta-eliminating lyase domain protein</fullName>
    </submittedName>
</protein>
<reference evidence="1 2" key="1">
    <citation type="submission" date="2013-08" db="EMBL/GenBank/DDBJ databases">
        <authorList>
            <person name="Durkin A.S."/>
            <person name="Haft D.R."/>
            <person name="McCorrison J."/>
            <person name="Torralba M."/>
            <person name="Gillis M."/>
            <person name="Haft D.H."/>
            <person name="Methe B."/>
            <person name="Sutton G."/>
            <person name="Nelson K.E."/>
        </authorList>
    </citation>
    <scope>NUCLEOTIDE SEQUENCE [LARGE SCALE GENOMIC DNA]</scope>
    <source>
        <strain evidence="1 2">F0195</strain>
    </source>
</reference>
<proteinExistence type="predicted"/>
<organism evidence="1 2">
    <name type="scientific">Olsenella profusa F0195</name>
    <dbReference type="NCBI Taxonomy" id="1125712"/>
    <lineage>
        <taxon>Bacteria</taxon>
        <taxon>Bacillati</taxon>
        <taxon>Actinomycetota</taxon>
        <taxon>Coriobacteriia</taxon>
        <taxon>Coriobacteriales</taxon>
        <taxon>Atopobiaceae</taxon>
        <taxon>Olsenella</taxon>
    </lineage>
</organism>
<comment type="caution">
    <text evidence="1">The sequence shown here is derived from an EMBL/GenBank/DDBJ whole genome shotgun (WGS) entry which is preliminary data.</text>
</comment>
<dbReference type="InterPro" id="IPR015424">
    <property type="entry name" value="PyrdxlP-dep_Trfase"/>
</dbReference>